<accession>A0ABT0GHY3</accession>
<dbReference type="EMBL" id="JALNMH010000008">
    <property type="protein sequence ID" value="MCK7594161.1"/>
    <property type="molecule type" value="Genomic_DNA"/>
</dbReference>
<dbReference type="RefSeq" id="WP_248209209.1">
    <property type="nucleotide sequence ID" value="NZ_JALNMH010000008.1"/>
</dbReference>
<protein>
    <submittedName>
        <fullName evidence="2">Uncharacterized protein</fullName>
    </submittedName>
</protein>
<sequence length="117" mass="12208">MKLHVHALLCCGALSAPALAADAADETCFSFSAERQTFYRGGQQLLIRDDGRHFRLNLAGGKCGAIPAAAKLRLSTQGEADVLCAGPGKVSARSGSCRVASIEEIDADTFALASRGR</sequence>
<evidence type="ECO:0000313" key="2">
    <source>
        <dbReference type="EMBL" id="MCK7594161.1"/>
    </source>
</evidence>
<name>A0ABT0GHY3_9GAMM</name>
<keyword evidence="1" id="KW-0732">Signal</keyword>
<organism evidence="2 3">
    <name type="scientific">Pseudomarimonas salicorniae</name>
    <dbReference type="NCBI Taxonomy" id="2933270"/>
    <lineage>
        <taxon>Bacteria</taxon>
        <taxon>Pseudomonadati</taxon>
        <taxon>Pseudomonadota</taxon>
        <taxon>Gammaproteobacteria</taxon>
        <taxon>Lysobacterales</taxon>
        <taxon>Lysobacteraceae</taxon>
        <taxon>Pseudomarimonas</taxon>
    </lineage>
</organism>
<proteinExistence type="predicted"/>
<gene>
    <name evidence="2" type="ORF">M0G41_10815</name>
</gene>
<reference evidence="2" key="1">
    <citation type="submission" date="2022-04" db="EMBL/GenBank/DDBJ databases">
        <title>Lysobacter sp. CAU 1642 isolated from sea sand.</title>
        <authorList>
            <person name="Kim W."/>
        </authorList>
    </citation>
    <scope>NUCLEOTIDE SEQUENCE</scope>
    <source>
        <strain evidence="2">CAU 1642</strain>
    </source>
</reference>
<comment type="caution">
    <text evidence="2">The sequence shown here is derived from an EMBL/GenBank/DDBJ whole genome shotgun (WGS) entry which is preliminary data.</text>
</comment>
<evidence type="ECO:0000313" key="3">
    <source>
        <dbReference type="Proteomes" id="UP001431449"/>
    </source>
</evidence>
<dbReference type="Proteomes" id="UP001431449">
    <property type="component" value="Unassembled WGS sequence"/>
</dbReference>
<keyword evidence="3" id="KW-1185">Reference proteome</keyword>
<evidence type="ECO:0000256" key="1">
    <source>
        <dbReference type="SAM" id="SignalP"/>
    </source>
</evidence>
<feature type="chain" id="PRO_5045641257" evidence="1">
    <location>
        <begin position="21"/>
        <end position="117"/>
    </location>
</feature>
<feature type="signal peptide" evidence="1">
    <location>
        <begin position="1"/>
        <end position="20"/>
    </location>
</feature>